<dbReference type="GO" id="GO:0005886">
    <property type="term" value="C:plasma membrane"/>
    <property type="evidence" value="ECO:0007669"/>
    <property type="project" value="UniProtKB-SubCell"/>
</dbReference>
<evidence type="ECO:0000256" key="2">
    <source>
        <dbReference type="SAM" id="Phobius"/>
    </source>
</evidence>
<keyword evidence="2" id="KW-1133">Transmembrane helix</keyword>
<keyword evidence="2" id="KW-0812">Transmembrane</keyword>
<dbReference type="RefSeq" id="WP_089670626.1">
    <property type="nucleotide sequence ID" value="NZ_CP024845.1"/>
</dbReference>
<proteinExistence type="predicted"/>
<keyword evidence="5" id="KW-1185">Reference proteome</keyword>
<feature type="transmembrane region" description="Helical" evidence="2">
    <location>
        <begin position="21"/>
        <end position="39"/>
    </location>
</feature>
<keyword evidence="2" id="KW-0472">Membrane</keyword>
<feature type="transmembrane region" description="Helical" evidence="2">
    <location>
        <begin position="178"/>
        <end position="196"/>
    </location>
</feature>
<evidence type="ECO:0000259" key="3">
    <source>
        <dbReference type="Pfam" id="PF18204"/>
    </source>
</evidence>
<dbReference type="EMBL" id="FNYR01000001">
    <property type="protein sequence ID" value="SEI48099.1"/>
    <property type="molecule type" value="Genomic_DNA"/>
</dbReference>
<dbReference type="PROSITE" id="PS51318">
    <property type="entry name" value="TAT"/>
    <property type="match status" value="1"/>
</dbReference>
<organism evidence="4 5">
    <name type="scientific">Halohasta litchfieldiae</name>
    <dbReference type="NCBI Taxonomy" id="1073996"/>
    <lineage>
        <taxon>Archaea</taxon>
        <taxon>Methanobacteriati</taxon>
        <taxon>Methanobacteriota</taxon>
        <taxon>Stenosarchaea group</taxon>
        <taxon>Halobacteria</taxon>
        <taxon>Halobacteriales</taxon>
        <taxon>Haloferacaceae</taxon>
        <taxon>Halohasta</taxon>
    </lineage>
</organism>
<dbReference type="NCBIfam" id="TIGR04126">
    <property type="entry name" value="PGF_CTERM"/>
    <property type="match status" value="1"/>
</dbReference>
<accession>A0A1H6QWV8</accession>
<dbReference type="KEGG" id="hae:halTADL_1846"/>
<evidence type="ECO:0000313" key="4">
    <source>
        <dbReference type="EMBL" id="SEI48099.1"/>
    </source>
</evidence>
<dbReference type="InterPro" id="IPR006311">
    <property type="entry name" value="TAT_signal"/>
</dbReference>
<keyword evidence="1" id="KW-0732">Signal</keyword>
<dbReference type="GO" id="GO:0030115">
    <property type="term" value="C:S-layer"/>
    <property type="evidence" value="ECO:0007669"/>
    <property type="project" value="UniProtKB-SubCell"/>
</dbReference>
<name>A0A1H6QWV8_9EURY</name>
<dbReference type="STRING" id="1073996.SAMN05444271_101119"/>
<sequence length="203" mass="21414">MDRSAEQQRPAAKRGSFSRRGFIAGSAGIAATAVVPSIASAQNDSDGDDIEPVFTDVAISTTVPTLSGDDYTGLFMQVVNVEATEGIDVGVESCDILASDAEIMAYETRLIDRIEEDRQSTSAIIYAEEGNEEIHEGKLFVVDSQRPCPESFMALRLERVGAVQIGPEDGETGSTTPGFGVGAAVVGLGSASVLALRRRLQAE</sequence>
<gene>
    <name evidence="4" type="ORF">SAMN05444271_101119</name>
</gene>
<dbReference type="InterPro" id="IPR026371">
    <property type="entry name" value="PGF_CTERM"/>
</dbReference>
<dbReference type="GeneID" id="35002632"/>
<dbReference type="Pfam" id="PF18204">
    <property type="entry name" value="PGF-CTERM"/>
    <property type="match status" value="1"/>
</dbReference>
<dbReference type="Proteomes" id="UP000198888">
    <property type="component" value="Unassembled WGS sequence"/>
</dbReference>
<protein>
    <submittedName>
        <fullName evidence="4">PGF-CTERM protein</fullName>
    </submittedName>
</protein>
<reference evidence="4 5" key="1">
    <citation type="submission" date="2016-10" db="EMBL/GenBank/DDBJ databases">
        <authorList>
            <person name="de Groot N.N."/>
        </authorList>
    </citation>
    <scope>NUCLEOTIDE SEQUENCE [LARGE SCALE GENOMIC DNA]</scope>
    <source>
        <strain evidence="4 5">DSM 22187</strain>
    </source>
</reference>
<dbReference type="AlphaFoldDB" id="A0A1H6QWV8"/>
<feature type="domain" description="PGF-CTERM archaeal protein-sorting signal" evidence="3">
    <location>
        <begin position="176"/>
        <end position="198"/>
    </location>
</feature>
<accession>A0A2H4Q2S3</accession>
<evidence type="ECO:0000256" key="1">
    <source>
        <dbReference type="ARBA" id="ARBA00022729"/>
    </source>
</evidence>
<evidence type="ECO:0000313" key="5">
    <source>
        <dbReference type="Proteomes" id="UP000198888"/>
    </source>
</evidence>